<comment type="pathway">
    <text evidence="3">Carbohydrate degradation; glycolysis; D-glyceraldehyde 3-phosphate from glycerone phosphate: step 1/1.</text>
</comment>
<dbReference type="Gene3D" id="3.20.20.70">
    <property type="entry name" value="Aldolase class I"/>
    <property type="match status" value="1"/>
</dbReference>
<comment type="subcellular location">
    <subcellularLocation>
        <location evidence="2">Membrane</location>
        <topology evidence="2">Multi-pass membrane protein</topology>
    </subcellularLocation>
</comment>
<comment type="similarity">
    <text evidence="25">Belongs to the YicC/YloC family.</text>
</comment>
<evidence type="ECO:0000256" key="22">
    <source>
        <dbReference type="ARBA" id="ARBA00023152"/>
    </source>
</evidence>
<keyword evidence="11" id="KW-0312">Gluconeogenesis</keyword>
<comment type="similarity">
    <text evidence="6">Belongs to the SecG family.</text>
</comment>
<keyword evidence="16" id="KW-0255">Endonuclease</keyword>
<dbReference type="NCBIfam" id="TIGR00419">
    <property type="entry name" value="tim"/>
    <property type="match status" value="1"/>
</dbReference>
<evidence type="ECO:0000256" key="23">
    <source>
        <dbReference type="ARBA" id="ARBA00023235"/>
    </source>
</evidence>
<comment type="cofactor">
    <cofactor evidence="1">
        <name>a divalent metal cation</name>
        <dbReference type="ChEBI" id="CHEBI:60240"/>
    </cofactor>
</comment>
<dbReference type="GO" id="GO:0016787">
    <property type="term" value="F:hydrolase activity"/>
    <property type="evidence" value="ECO:0007669"/>
    <property type="project" value="UniProtKB-KW"/>
</dbReference>
<evidence type="ECO:0000256" key="16">
    <source>
        <dbReference type="ARBA" id="ARBA00022759"/>
    </source>
</evidence>
<dbReference type="Pfam" id="PF03840">
    <property type="entry name" value="SecG"/>
    <property type="match status" value="1"/>
</dbReference>
<dbReference type="InterPro" id="IPR035990">
    <property type="entry name" value="TIM_sf"/>
</dbReference>
<evidence type="ECO:0000256" key="25">
    <source>
        <dbReference type="ARBA" id="ARBA00035648"/>
    </source>
</evidence>
<feature type="compositionally biased region" description="Low complexity" evidence="28">
    <location>
        <begin position="401"/>
        <end position="414"/>
    </location>
</feature>
<dbReference type="EMBL" id="CAJNJA010007943">
    <property type="protein sequence ID" value="CAE7230882.1"/>
    <property type="molecule type" value="Genomic_DNA"/>
</dbReference>
<evidence type="ECO:0000256" key="18">
    <source>
        <dbReference type="ARBA" id="ARBA00022927"/>
    </source>
</evidence>
<feature type="region of interest" description="Disordered" evidence="28">
    <location>
        <begin position="394"/>
        <end position="427"/>
    </location>
</feature>
<dbReference type="InterPro" id="IPR000652">
    <property type="entry name" value="Triosephosphate_isomerase"/>
</dbReference>
<evidence type="ECO:0000256" key="27">
    <source>
        <dbReference type="ARBA" id="ARBA00056661"/>
    </source>
</evidence>
<dbReference type="Pfam" id="PF08340">
    <property type="entry name" value="YicC-like_C"/>
    <property type="match status" value="1"/>
</dbReference>
<evidence type="ECO:0000256" key="29">
    <source>
        <dbReference type="SAM" id="Phobius"/>
    </source>
</evidence>
<dbReference type="Pfam" id="PF00121">
    <property type="entry name" value="TIM"/>
    <property type="match status" value="1"/>
</dbReference>
<feature type="compositionally biased region" description="Polar residues" evidence="28">
    <location>
        <begin position="366"/>
        <end position="377"/>
    </location>
</feature>
<evidence type="ECO:0000256" key="20">
    <source>
        <dbReference type="ARBA" id="ARBA00023010"/>
    </source>
</evidence>
<reference evidence="33" key="1">
    <citation type="submission" date="2021-02" db="EMBL/GenBank/DDBJ databases">
        <authorList>
            <person name="Dougan E. K."/>
            <person name="Rhodes N."/>
            <person name="Thang M."/>
            <person name="Chan C."/>
        </authorList>
    </citation>
    <scope>NUCLEOTIDE SEQUENCE</scope>
</reference>
<comment type="function">
    <text evidence="27">Catalyzes the interconversion of glyceraldehyde 3-phosphate and dihydroxyacetone phosphate in the glycolytic and gluconeogenic pathways.</text>
</comment>
<evidence type="ECO:0000256" key="1">
    <source>
        <dbReference type="ARBA" id="ARBA00001968"/>
    </source>
</evidence>
<evidence type="ECO:0000256" key="19">
    <source>
        <dbReference type="ARBA" id="ARBA00022989"/>
    </source>
</evidence>
<dbReference type="Proteomes" id="UP000601435">
    <property type="component" value="Unassembled WGS sequence"/>
</dbReference>
<proteinExistence type="inferred from homology"/>
<comment type="catalytic activity">
    <reaction evidence="26">
        <text>D-glyceraldehyde 3-phosphate = dihydroxyacetone phosphate</text>
        <dbReference type="Rhea" id="RHEA:18585"/>
        <dbReference type="ChEBI" id="CHEBI:57642"/>
        <dbReference type="ChEBI" id="CHEBI:59776"/>
        <dbReference type="EC" id="5.3.1.1"/>
    </reaction>
    <physiologicalReaction direction="left-to-right" evidence="26">
        <dbReference type="Rhea" id="RHEA:18586"/>
    </physiologicalReaction>
</comment>
<keyword evidence="12" id="KW-0813">Transport</keyword>
<comment type="subunit">
    <text evidence="7">Homodimer.</text>
</comment>
<feature type="domain" description="Aminoglycoside phosphotransferase" evidence="30">
    <location>
        <begin position="709"/>
        <end position="944"/>
    </location>
</feature>
<name>A0A812KVM2_9DINO</name>
<evidence type="ECO:0000256" key="12">
    <source>
        <dbReference type="ARBA" id="ARBA00022448"/>
    </source>
</evidence>
<dbReference type="GO" id="GO:0019563">
    <property type="term" value="P:glycerol catabolic process"/>
    <property type="evidence" value="ECO:0007669"/>
    <property type="project" value="TreeGrafter"/>
</dbReference>
<evidence type="ECO:0000256" key="10">
    <source>
        <dbReference type="ARBA" id="ARBA00015435"/>
    </source>
</evidence>
<feature type="region of interest" description="Disordered" evidence="28">
    <location>
        <begin position="1306"/>
        <end position="1325"/>
    </location>
</feature>
<keyword evidence="34" id="KW-1185">Reference proteome</keyword>
<feature type="compositionally biased region" description="Polar residues" evidence="28">
    <location>
        <begin position="415"/>
        <end position="427"/>
    </location>
</feature>
<keyword evidence="15" id="KW-0540">Nuclease</keyword>
<dbReference type="PANTHER" id="PTHR21139:SF42">
    <property type="entry name" value="TRIOSEPHOSPHATE ISOMERASE"/>
    <property type="match status" value="1"/>
</dbReference>
<gene>
    <name evidence="33" type="primary">tpiA</name>
    <name evidence="33" type="ORF">SNEC2469_LOCUS3555</name>
</gene>
<evidence type="ECO:0000256" key="9">
    <source>
        <dbReference type="ARBA" id="ARBA00013657"/>
    </source>
</evidence>
<comment type="function">
    <text evidence="24">Involved in protein export. Participates in an early event of protein translocation across the chloroplast thylakoid membrane.</text>
</comment>
<evidence type="ECO:0000256" key="13">
    <source>
        <dbReference type="ARBA" id="ARBA00022490"/>
    </source>
</evidence>
<dbReference type="EC" id="5.3.1.1" evidence="8"/>
<feature type="transmembrane region" description="Helical" evidence="29">
    <location>
        <begin position="259"/>
        <end position="281"/>
    </location>
</feature>
<evidence type="ECO:0000256" key="3">
    <source>
        <dbReference type="ARBA" id="ARBA00004680"/>
    </source>
</evidence>
<evidence type="ECO:0000256" key="6">
    <source>
        <dbReference type="ARBA" id="ARBA00008445"/>
    </source>
</evidence>
<dbReference type="HAMAP" id="MF_00147_B">
    <property type="entry name" value="TIM_B"/>
    <property type="match status" value="1"/>
</dbReference>
<dbReference type="InterPro" id="IPR013551">
    <property type="entry name" value="YicC-like_C"/>
</dbReference>
<feature type="compositionally biased region" description="Polar residues" evidence="28">
    <location>
        <begin position="342"/>
        <end position="357"/>
    </location>
</feature>
<dbReference type="SUPFAM" id="SSF51351">
    <property type="entry name" value="Triosephosphate isomerase (TIM)"/>
    <property type="match status" value="1"/>
</dbReference>
<evidence type="ECO:0000256" key="14">
    <source>
        <dbReference type="ARBA" id="ARBA00022692"/>
    </source>
</evidence>
<keyword evidence="19 29" id="KW-1133">Transmembrane helix</keyword>
<evidence type="ECO:0000256" key="2">
    <source>
        <dbReference type="ARBA" id="ARBA00004141"/>
    </source>
</evidence>
<organism evidence="33 34">
    <name type="scientific">Symbiodinium necroappetens</name>
    <dbReference type="NCBI Taxonomy" id="1628268"/>
    <lineage>
        <taxon>Eukaryota</taxon>
        <taxon>Sar</taxon>
        <taxon>Alveolata</taxon>
        <taxon>Dinophyceae</taxon>
        <taxon>Suessiales</taxon>
        <taxon>Symbiodiniaceae</taxon>
        <taxon>Symbiodinium</taxon>
    </lineage>
</organism>
<feature type="region of interest" description="Disordered" evidence="28">
    <location>
        <begin position="342"/>
        <end position="382"/>
    </location>
</feature>
<dbReference type="Pfam" id="PF03755">
    <property type="entry name" value="YicC-like_N"/>
    <property type="match status" value="1"/>
</dbReference>
<dbReference type="NCBIfam" id="TIGR00810">
    <property type="entry name" value="secG"/>
    <property type="match status" value="1"/>
</dbReference>
<feature type="domain" description="Endoribonuclease YicC-like N-terminal" evidence="31">
    <location>
        <begin position="428"/>
        <end position="566"/>
    </location>
</feature>
<evidence type="ECO:0000256" key="8">
    <source>
        <dbReference type="ARBA" id="ARBA00011940"/>
    </source>
</evidence>
<keyword evidence="21 29" id="KW-0472">Membrane</keyword>
<keyword evidence="18" id="KW-0653">Protein transport</keyword>
<evidence type="ECO:0000313" key="34">
    <source>
        <dbReference type="Proteomes" id="UP000601435"/>
    </source>
</evidence>
<feature type="transmembrane region" description="Helical" evidence="29">
    <location>
        <begin position="311"/>
        <end position="334"/>
    </location>
</feature>
<evidence type="ECO:0000256" key="28">
    <source>
        <dbReference type="SAM" id="MobiDB-lite"/>
    </source>
</evidence>
<dbReference type="CDD" id="cd00311">
    <property type="entry name" value="TIM"/>
    <property type="match status" value="1"/>
</dbReference>
<keyword evidence="22" id="KW-0324">Glycolysis</keyword>
<evidence type="ECO:0000256" key="11">
    <source>
        <dbReference type="ARBA" id="ARBA00022432"/>
    </source>
</evidence>
<comment type="caution">
    <text evidence="33">The sequence shown here is derived from an EMBL/GenBank/DDBJ whole genome shotgun (WGS) entry which is preliminary data.</text>
</comment>
<dbReference type="PROSITE" id="PS51440">
    <property type="entry name" value="TIM_2"/>
    <property type="match status" value="1"/>
</dbReference>
<keyword evidence="14 29" id="KW-0812">Transmembrane</keyword>
<dbReference type="Gene3D" id="3.90.1200.10">
    <property type="match status" value="1"/>
</dbReference>
<comment type="similarity">
    <text evidence="5">Belongs to the triosephosphate isomerase family.</text>
</comment>
<evidence type="ECO:0000256" key="26">
    <source>
        <dbReference type="ARBA" id="ARBA00052432"/>
    </source>
</evidence>
<evidence type="ECO:0000256" key="5">
    <source>
        <dbReference type="ARBA" id="ARBA00007422"/>
    </source>
</evidence>
<protein>
    <recommendedName>
        <fullName evidence="10">Probable protein-export membrane protein SecG</fullName>
        <ecNumber evidence="8">5.3.1.1</ecNumber>
    </recommendedName>
    <alternativeName>
        <fullName evidence="9">Probable protein-export membrane protein secG</fullName>
    </alternativeName>
</protein>
<evidence type="ECO:0000256" key="7">
    <source>
        <dbReference type="ARBA" id="ARBA00011738"/>
    </source>
</evidence>
<dbReference type="InterPro" id="IPR020861">
    <property type="entry name" value="Triosephosphate_isomerase_AS"/>
</dbReference>
<evidence type="ECO:0000313" key="33">
    <source>
        <dbReference type="EMBL" id="CAE7230882.1"/>
    </source>
</evidence>
<dbReference type="NCBIfam" id="TIGR00255">
    <property type="entry name" value="YicC/YloC family endoribonuclease"/>
    <property type="match status" value="1"/>
</dbReference>
<dbReference type="FunFam" id="3.20.20.70:FF:000016">
    <property type="entry name" value="Triosephosphate isomerase"/>
    <property type="match status" value="1"/>
</dbReference>
<keyword evidence="20" id="KW-0811">Translocation</keyword>
<dbReference type="GO" id="GO:0015450">
    <property type="term" value="F:protein-transporting ATPase activity"/>
    <property type="evidence" value="ECO:0007669"/>
    <property type="project" value="InterPro"/>
</dbReference>
<feature type="domain" description="Endoribonuclease YicC-like C-terminal" evidence="32">
    <location>
        <begin position="584"/>
        <end position="703"/>
    </location>
</feature>
<evidence type="ECO:0000256" key="17">
    <source>
        <dbReference type="ARBA" id="ARBA00022801"/>
    </source>
</evidence>
<dbReference type="InterPro" id="IPR022896">
    <property type="entry name" value="TrioseP_Isoase_bac/euk"/>
</dbReference>
<dbReference type="GO" id="GO:0006094">
    <property type="term" value="P:gluconeogenesis"/>
    <property type="evidence" value="ECO:0007669"/>
    <property type="project" value="UniProtKB-KW"/>
</dbReference>
<evidence type="ECO:0000256" key="21">
    <source>
        <dbReference type="ARBA" id="ARBA00023136"/>
    </source>
</evidence>
<dbReference type="InterPro" id="IPR002575">
    <property type="entry name" value="Aminoglycoside_PTrfase"/>
</dbReference>
<dbReference type="OrthoDB" id="6715177at2759"/>
<dbReference type="InterPro" id="IPR005229">
    <property type="entry name" value="YicC/YloC-like"/>
</dbReference>
<dbReference type="InterPro" id="IPR004692">
    <property type="entry name" value="SecG"/>
</dbReference>
<sequence>MNTNRQSAVKLMQTVSQSAHDFTNSVQVVVFPPFVYLDVVRAVMDAGHIGVGAQDVYHEPDGAFTGEVSIAMLEDLHVSHVLIGHSERRHVIGETSEQVRAKLHAALKAGLTPYLCIGETIDERESGETDEVNDMQLTTALDGLDPESADRLVIAYEPVWAIGTGKTATPEDAQTAHAFIRGRVAELLGESHASAIRILYGGSVKPGNAAELFAMPDIDGGLVGGASLDAASFQGIIEAARKTDAVSFLMLHLLAVNQVVLGLTVVGFVAASVMMILIVLVQRPQGGGLSDAFGAGAGGGGTAFGAKTGDALTTGTIGVFLLFLALAISLNFMIRPGGTDPQASVTAPVGEQQTAPSETPAGDQPVTATDSAGNTVDIQPIGDSDALNEFMQQEADRARAQQEAGQGVAGTQTGTPSETPEASTTVGGTHYAVEVRSLNGKYFKSSIRLAEEYQSLEPMLEAEVRRRLVRGTITLIAKVTEQSETAAMAINAQALARYIEQIRSVPALSNGQASIDAGSLLNLPGVLQPKADDESRHERANEAFREILIKACEKVMAMRRSEGELLVEDLLKHHDLIVSRLARIAERAPTVVQDYETRLRTRIDALLKEAKVHVEPVELIREVAVYAEKTDISEEIARLTGHMGQFKQLITSDHDEPVGRTLDFLAQEMLREANTIASKCSDADISKDIVEVKGAIDRIKEQALVHTFEGHPYLLKRLARHTDDVDRVRFAQRICRALRDRGVPVADIIPSKPLSRGDEPGWVSHGDHKYVLYRFVSGEHYRHDPEQARAAGRALAIFHTVAAEEPIDRAAYQPTYHDNDKLAEHLDLIAGLIPTDSMRRVVGKLRESYANASHLANECGLAGWPNQIIHGDWHPGNILYGPGSPPDPPTMIDLDTCRVSPRVIDLANGGLQFSITRKNDDPGTWPAELDMGLLKAFCAGYDEVSGAMISKSELRAFPWLMVEALIVESVVPIAASGRFAGIEGETFLQMICRKVTRMNRIARTALAAALSLTVATPALAGRAAQLEQLVRDLGSDSFQTRQTAQAVLTDPDFLDSVEEAELIRLMNREDLVPEARLRLRRVYARWFEGIERAAMGIQFEVTDPGEPSMIRQVINNFPCQRLGLVKSYDVFIEIDGVPYQEMRTGFRAANQAQAFTQLAIISRAAGETLPVTIRRVPTDALEELFDKIANEGMTHNALCMAIVNHPKAETVEVEVPLGHYANLGQQRGLPPATLDAAMTYRLQREGYETRRPKVIFDDGLSEEEWRQLDRQPNRRSHPDVISASAGIDPGVVAVDQKLRMRQVQDLRRPAAPVDADETEPGIDAPIPIADAENLTAEEKRIVALQETSKNQVALIEQRIAQQERVLGDRTRTDRERFFAESRIKDLLKQREAIVDQYKKARRALLDAGGAEDAGENEDND</sequence>
<dbReference type="InterPro" id="IPR013527">
    <property type="entry name" value="YicC-like_N"/>
</dbReference>
<dbReference type="InterPro" id="IPR011009">
    <property type="entry name" value="Kinase-like_dom_sf"/>
</dbReference>
<dbReference type="InterPro" id="IPR013785">
    <property type="entry name" value="Aldolase_TIM"/>
</dbReference>
<dbReference type="PROSITE" id="PS00171">
    <property type="entry name" value="TIM_1"/>
    <property type="match status" value="1"/>
</dbReference>
<evidence type="ECO:0000259" key="32">
    <source>
        <dbReference type="Pfam" id="PF08340"/>
    </source>
</evidence>
<comment type="pathway">
    <text evidence="4">Carbohydrate biosynthesis; gluconeogenesis.</text>
</comment>
<dbReference type="GO" id="GO:0004521">
    <property type="term" value="F:RNA endonuclease activity"/>
    <property type="evidence" value="ECO:0007669"/>
    <property type="project" value="InterPro"/>
</dbReference>
<dbReference type="GO" id="GO:0046166">
    <property type="term" value="P:glyceraldehyde-3-phosphate biosynthetic process"/>
    <property type="evidence" value="ECO:0007669"/>
    <property type="project" value="TreeGrafter"/>
</dbReference>
<keyword evidence="23" id="KW-0413">Isomerase</keyword>
<dbReference type="GO" id="GO:0009306">
    <property type="term" value="P:protein secretion"/>
    <property type="evidence" value="ECO:0007669"/>
    <property type="project" value="InterPro"/>
</dbReference>
<accession>A0A812KVM2</accession>
<evidence type="ECO:0000256" key="4">
    <source>
        <dbReference type="ARBA" id="ARBA00004742"/>
    </source>
</evidence>
<dbReference type="Pfam" id="PF01636">
    <property type="entry name" value="APH"/>
    <property type="match status" value="1"/>
</dbReference>
<evidence type="ECO:0000256" key="15">
    <source>
        <dbReference type="ARBA" id="ARBA00022722"/>
    </source>
</evidence>
<dbReference type="GO" id="GO:0004807">
    <property type="term" value="F:triose-phosphate isomerase activity"/>
    <property type="evidence" value="ECO:0007669"/>
    <property type="project" value="UniProtKB-EC"/>
</dbReference>
<dbReference type="SUPFAM" id="SSF56112">
    <property type="entry name" value="Protein kinase-like (PK-like)"/>
    <property type="match status" value="1"/>
</dbReference>
<evidence type="ECO:0000259" key="30">
    <source>
        <dbReference type="Pfam" id="PF01636"/>
    </source>
</evidence>
<evidence type="ECO:0000259" key="31">
    <source>
        <dbReference type="Pfam" id="PF03755"/>
    </source>
</evidence>
<keyword evidence="13" id="KW-0963">Cytoplasm</keyword>
<dbReference type="GO" id="GO:0005829">
    <property type="term" value="C:cytosol"/>
    <property type="evidence" value="ECO:0007669"/>
    <property type="project" value="TreeGrafter"/>
</dbReference>
<keyword evidence="17" id="KW-0378">Hydrolase</keyword>
<dbReference type="GO" id="GO:0006096">
    <property type="term" value="P:glycolytic process"/>
    <property type="evidence" value="ECO:0007669"/>
    <property type="project" value="UniProtKB-KW"/>
</dbReference>
<dbReference type="GO" id="GO:0016020">
    <property type="term" value="C:membrane"/>
    <property type="evidence" value="ECO:0007669"/>
    <property type="project" value="UniProtKB-SubCell"/>
</dbReference>
<evidence type="ECO:0000256" key="24">
    <source>
        <dbReference type="ARBA" id="ARBA00025638"/>
    </source>
</evidence>
<dbReference type="PANTHER" id="PTHR21139">
    <property type="entry name" value="TRIOSEPHOSPHATE ISOMERASE"/>
    <property type="match status" value="1"/>
</dbReference>